<dbReference type="GO" id="GO:0005886">
    <property type="term" value="C:plasma membrane"/>
    <property type="evidence" value="ECO:0007669"/>
    <property type="project" value="TreeGrafter"/>
</dbReference>
<evidence type="ECO:0000256" key="3">
    <source>
        <dbReference type="ARBA" id="ARBA00022840"/>
    </source>
</evidence>
<comment type="similarity">
    <text evidence="1">Belongs to the GSP E family.</text>
</comment>
<dbReference type="Gene3D" id="3.30.450.90">
    <property type="match status" value="1"/>
</dbReference>
<feature type="domain" description="Bacterial type II secretion system protein E" evidence="5">
    <location>
        <begin position="371"/>
        <end position="709"/>
    </location>
</feature>
<dbReference type="PANTHER" id="PTHR30258:SF1">
    <property type="entry name" value="PROTEIN TRANSPORT PROTEIN HOFB HOMOLOG"/>
    <property type="match status" value="1"/>
</dbReference>
<dbReference type="GO" id="GO:0016887">
    <property type="term" value="F:ATP hydrolysis activity"/>
    <property type="evidence" value="ECO:0007669"/>
    <property type="project" value="TreeGrafter"/>
</dbReference>
<evidence type="ECO:0000256" key="2">
    <source>
        <dbReference type="ARBA" id="ARBA00022741"/>
    </source>
</evidence>
<reference evidence="6" key="1">
    <citation type="submission" date="2022-09" db="EMBL/GenBank/DDBJ databases">
        <title>Isolation and characterization of 3-chlorobenzoate degrading bacteria from soils in Shizuoka.</title>
        <authorList>
            <person name="Ifat A."/>
            <person name="Ogawa N."/>
            <person name="Kimbara K."/>
            <person name="Moriuchi R."/>
            <person name="Dohra H."/>
            <person name="Shintani M."/>
        </authorList>
    </citation>
    <scope>NUCLEOTIDE SEQUENCE</scope>
    <source>
        <strain evidence="6">19CS4-2</strain>
    </source>
</reference>
<dbReference type="PANTHER" id="PTHR30258">
    <property type="entry name" value="TYPE II SECRETION SYSTEM PROTEIN GSPE-RELATED"/>
    <property type="match status" value="1"/>
</dbReference>
<evidence type="ECO:0000313" key="6">
    <source>
        <dbReference type="EMBL" id="GJH26834.1"/>
    </source>
</evidence>
<dbReference type="Pfam" id="PF00437">
    <property type="entry name" value="T2SSE"/>
    <property type="match status" value="1"/>
</dbReference>
<feature type="region of interest" description="Disordered" evidence="4">
    <location>
        <begin position="227"/>
        <end position="266"/>
    </location>
</feature>
<sequence length="809" mass="88334">MGLFAQEEQGTPETPRGGFLKRFRAPRSSFVEPGIAAEPKFASAEPIAGKRKRRDRTSEMAAEHASPVSARAVNPHVTFLGRALSGGDIEDVESTEIGDDWHSATQAAPEQSEALADVTDEDVAFRPFVPPSFERPSFASMSAALAARERGEPVNGVATAEAVPPAAQPSYEERPEPQPMAAPSETLGHRNVAADVSPSDTRVAAGANANPLASEKQPDVRQRPIALDKKKSMSAPTMAEQEQPADDEEQLEGSGLSSGRPELVSPDSLPDFKRILTVADDDAALRIPAAARKEFVAVELQPGVAITVATARFAEKAQYATFIKDLAANDLLVREEMIATDAVIAAIYSGKGAAAANSTVREASRAIGNFRDIVEAAHAYGASDIHFEPREFHNEVEVRFRVNGDMYTFSRMPKAIVRRALFAAYSDLVQRNTNSGNSFQPSAPQSAMIPLVVKTDTVNLRWQSSPLVGGYDVTLRLLDGNFKNYSVLLPKDMGLEKSQLELIETLNYVSGGITALTGETGSGKTTTLRALSYMLPDRELKKQFAVNEPSEYPMPWLSDYSIIRRPDETDDEANRKYAEVIRTLMRQDPDDLTIGEVRDRVVMGLVAELALTGHPVRFSLHAGDIIAAVMRMAGGRLQLPIDELASEGFINAVGNQKLIPTLCEHCKLPAEDVMPKADLELLRTKFGLDTSRMACRNYDGCEHCRLKGLFTRNGKVAGGTKRPSLAAELYRPTPEFLERVAERDWAGARAVWRGARRTGFDNADMTGKTLYEHALFKASRGLIDPQFINRSMQSFAQYRVMPGIDGLMV</sequence>
<proteinExistence type="inferred from homology"/>
<feature type="region of interest" description="Disordered" evidence="4">
    <location>
        <begin position="34"/>
        <end position="69"/>
    </location>
</feature>
<dbReference type="InterPro" id="IPR001482">
    <property type="entry name" value="T2SS/T4SS_dom"/>
</dbReference>
<evidence type="ECO:0000259" key="5">
    <source>
        <dbReference type="Pfam" id="PF00437"/>
    </source>
</evidence>
<gene>
    <name evidence="6" type="primary">tadA</name>
    <name evidence="6" type="ORF">CBA19CS42_19980</name>
</gene>
<dbReference type="EMBL" id="BPUS01000008">
    <property type="protein sequence ID" value="GJH26834.1"/>
    <property type="molecule type" value="Genomic_DNA"/>
</dbReference>
<protein>
    <submittedName>
        <fullName evidence="6">Flp pilus assembly complex ATPase component TadA</fullName>
    </submittedName>
</protein>
<feature type="region of interest" description="Disordered" evidence="4">
    <location>
        <begin position="149"/>
        <end position="203"/>
    </location>
</feature>
<evidence type="ECO:0000256" key="1">
    <source>
        <dbReference type="ARBA" id="ARBA00006611"/>
    </source>
</evidence>
<keyword evidence="2" id="KW-0547">Nucleotide-binding</keyword>
<dbReference type="GO" id="GO:0005524">
    <property type="term" value="F:ATP binding"/>
    <property type="evidence" value="ECO:0007669"/>
    <property type="project" value="UniProtKB-KW"/>
</dbReference>
<dbReference type="Gene3D" id="3.40.50.300">
    <property type="entry name" value="P-loop containing nucleotide triphosphate hydrolases"/>
    <property type="match status" value="1"/>
</dbReference>
<comment type="caution">
    <text evidence="6">The sequence shown here is derived from an EMBL/GenBank/DDBJ whole genome shotgun (WGS) entry which is preliminary data.</text>
</comment>
<feature type="region of interest" description="Disordered" evidence="4">
    <location>
        <begin position="1"/>
        <end position="22"/>
    </location>
</feature>
<dbReference type="SUPFAM" id="SSF52540">
    <property type="entry name" value="P-loop containing nucleoside triphosphate hydrolases"/>
    <property type="match status" value="1"/>
</dbReference>
<evidence type="ECO:0000256" key="4">
    <source>
        <dbReference type="SAM" id="MobiDB-lite"/>
    </source>
</evidence>
<dbReference type="Proteomes" id="UP001055111">
    <property type="component" value="Unassembled WGS sequence"/>
</dbReference>
<keyword evidence="3" id="KW-0067">ATP-binding</keyword>
<organism evidence="6 7">
    <name type="scientific">Caballeronia novacaledonica</name>
    <dbReference type="NCBI Taxonomy" id="1544861"/>
    <lineage>
        <taxon>Bacteria</taxon>
        <taxon>Pseudomonadati</taxon>
        <taxon>Pseudomonadota</taxon>
        <taxon>Betaproteobacteria</taxon>
        <taxon>Burkholderiales</taxon>
        <taxon>Burkholderiaceae</taxon>
        <taxon>Caballeronia</taxon>
    </lineage>
</organism>
<dbReference type="InterPro" id="IPR027417">
    <property type="entry name" value="P-loop_NTPase"/>
</dbReference>
<evidence type="ECO:0000313" key="7">
    <source>
        <dbReference type="Proteomes" id="UP001055111"/>
    </source>
</evidence>
<accession>A0AA37MT34</accession>
<name>A0AA37MT34_9BURK</name>
<dbReference type="AlphaFoldDB" id="A0AA37MT34"/>